<reference evidence="8" key="1">
    <citation type="submission" date="2013-07" db="EMBL/GenBank/DDBJ databases">
        <title>The genome of Eucalyptus grandis.</title>
        <authorList>
            <person name="Schmutz J."/>
            <person name="Hayes R."/>
            <person name="Myburg A."/>
            <person name="Tuskan G."/>
            <person name="Grattapaglia D."/>
            <person name="Rokhsar D.S."/>
        </authorList>
    </citation>
    <scope>NUCLEOTIDE SEQUENCE</scope>
    <source>
        <tissue evidence="8">Leaf extractions</tissue>
    </source>
</reference>
<comment type="subcellular location">
    <subcellularLocation>
        <location evidence="6">Membrane</location>
        <topology evidence="6">Multi-pass membrane protein</topology>
    </subcellularLocation>
</comment>
<dbReference type="AlphaFoldDB" id="A0A059AG32"/>
<gene>
    <name evidence="8" type="ORF">EUGRSUZ_J01992</name>
</gene>
<keyword evidence="5 6" id="KW-0472">Membrane</keyword>
<protein>
    <recommendedName>
        <fullName evidence="6">Copper transport protein</fullName>
    </recommendedName>
</protein>
<feature type="non-terminal residue" evidence="8">
    <location>
        <position position="1"/>
    </location>
</feature>
<keyword evidence="4 6" id="KW-1133">Transmembrane helix</keyword>
<dbReference type="InterPro" id="IPR007274">
    <property type="entry name" value="Cop_transporter"/>
</dbReference>
<feature type="transmembrane region" description="Helical" evidence="6">
    <location>
        <begin position="70"/>
        <end position="90"/>
    </location>
</feature>
<keyword evidence="3 6" id="KW-0187">Copper transport</keyword>
<keyword evidence="6" id="KW-0813">Transport</keyword>
<dbReference type="GO" id="GO:0005886">
    <property type="term" value="C:plasma membrane"/>
    <property type="evidence" value="ECO:0000318"/>
    <property type="project" value="GO_Central"/>
</dbReference>
<keyword evidence="6" id="KW-0406">Ion transport</keyword>
<evidence type="ECO:0000256" key="7">
    <source>
        <dbReference type="SAM" id="MobiDB-lite"/>
    </source>
</evidence>
<accession>A0A059AG32</accession>
<dbReference type="Gramene" id="KCW52621">
    <property type="protein sequence ID" value="KCW52621"/>
    <property type="gene ID" value="EUGRSUZ_J01992"/>
</dbReference>
<proteinExistence type="inferred from homology"/>
<sequence>FRSRAQNPRPLPPSSAPRAPTMDGMDHDHMPGMDGAMAPPQHHEGMMMHMTFFWGTRSEILFSGWPGDRAGMYALALVFVFALCFLVEWISHSRILPPAKPGAVGAGVLRSLLHAVRVGLAYLAMLALMSFNGGVFLAAVAGHAVGFLAFASGAFGKPEEAAAGGPYAGKASADLPPMSC</sequence>
<keyword evidence="2 6" id="KW-0812">Transmembrane</keyword>
<dbReference type="PANTHER" id="PTHR12483:SF24">
    <property type="entry name" value="COPPER TRANSPORTER 2-RELATED"/>
    <property type="match status" value="1"/>
</dbReference>
<name>A0A059AG32_EUCGR</name>
<dbReference type="FunCoup" id="A0A059AG32">
    <property type="interactions" value="1877"/>
</dbReference>
<dbReference type="InParanoid" id="A0A059AG32"/>
<dbReference type="OMA" id="GTRTSMY"/>
<evidence type="ECO:0000256" key="5">
    <source>
        <dbReference type="ARBA" id="ARBA00023136"/>
    </source>
</evidence>
<feature type="transmembrane region" description="Helical" evidence="6">
    <location>
        <begin position="111"/>
        <end position="129"/>
    </location>
</feature>
<dbReference type="EMBL" id="KK198762">
    <property type="protein sequence ID" value="KCW52621.1"/>
    <property type="molecule type" value="Genomic_DNA"/>
</dbReference>
<dbReference type="GO" id="GO:0005375">
    <property type="term" value="F:copper ion transmembrane transporter activity"/>
    <property type="evidence" value="ECO:0000318"/>
    <property type="project" value="GO_Central"/>
</dbReference>
<evidence type="ECO:0000256" key="2">
    <source>
        <dbReference type="ARBA" id="ARBA00022692"/>
    </source>
</evidence>
<dbReference type="PANTHER" id="PTHR12483">
    <property type="entry name" value="SOLUTE CARRIER FAMILY 31 COPPER TRANSPORTERS"/>
    <property type="match status" value="1"/>
</dbReference>
<organism evidence="8">
    <name type="scientific">Eucalyptus grandis</name>
    <name type="common">Flooded gum</name>
    <dbReference type="NCBI Taxonomy" id="71139"/>
    <lineage>
        <taxon>Eukaryota</taxon>
        <taxon>Viridiplantae</taxon>
        <taxon>Streptophyta</taxon>
        <taxon>Embryophyta</taxon>
        <taxon>Tracheophyta</taxon>
        <taxon>Spermatophyta</taxon>
        <taxon>Magnoliopsida</taxon>
        <taxon>eudicotyledons</taxon>
        <taxon>Gunneridae</taxon>
        <taxon>Pentapetalae</taxon>
        <taxon>rosids</taxon>
        <taxon>malvids</taxon>
        <taxon>Myrtales</taxon>
        <taxon>Myrtaceae</taxon>
        <taxon>Myrtoideae</taxon>
        <taxon>Eucalypteae</taxon>
        <taxon>Eucalyptus</taxon>
    </lineage>
</organism>
<feature type="region of interest" description="Disordered" evidence="7">
    <location>
        <begin position="1"/>
        <end position="38"/>
    </location>
</feature>
<comment type="similarity">
    <text evidence="1 6">Belongs to the copper transporter (Ctr) (TC 1.A.56) family. SLC31A subfamily.</text>
</comment>
<dbReference type="eggNOG" id="KOG3386">
    <property type="taxonomic scope" value="Eukaryota"/>
</dbReference>
<evidence type="ECO:0000313" key="8">
    <source>
        <dbReference type="EMBL" id="KCW52621.1"/>
    </source>
</evidence>
<keyword evidence="6" id="KW-0186">Copper</keyword>
<evidence type="ECO:0000256" key="4">
    <source>
        <dbReference type="ARBA" id="ARBA00022989"/>
    </source>
</evidence>
<evidence type="ECO:0000256" key="1">
    <source>
        <dbReference type="ARBA" id="ARBA00006921"/>
    </source>
</evidence>
<evidence type="ECO:0000256" key="3">
    <source>
        <dbReference type="ARBA" id="ARBA00022796"/>
    </source>
</evidence>
<dbReference type="Pfam" id="PF04145">
    <property type="entry name" value="Ctr"/>
    <property type="match status" value="2"/>
</dbReference>
<evidence type="ECO:0000256" key="6">
    <source>
        <dbReference type="RuleBase" id="RU367022"/>
    </source>
</evidence>